<dbReference type="EMBL" id="VXIT01000011">
    <property type="protein sequence ID" value="KAA6409182.1"/>
    <property type="molecule type" value="Genomic_DNA"/>
</dbReference>
<sequence length="624" mass="67182">MSSVRLPNGLSADNIIATPTRGLTRAKNRPPNASPSPTPKTHPTTRANVNGTRNVDYDMKHHPMDLAMRPKAAAKRAAVKSSTASTTDTGSNKLLLSGGSKSKTMALKTTTSKSVERKPAAKNIPAKRELSTLLDKPLAYAWSDLAPIDRRIFCLQAGAPAGGKTLPFKWPRLADQLDQEGLLTKVQLKACGGAKALLERYELVRLHVQGLFGAADEATDRTDFNILYAEGFDVYDLVGSKTAYVHPRDRDSVAEHTAKKSKVDHKESGGADSQTDTATAQDTQVPVAFAAERSPRFQSEESGEISYEEQVWGPGGFRPEELRDNGDYVGSMEQSREDVSALIEDVMNSQDDVSKVYEEHLSQMQATDIILSDRSSAARSDEHGTGGFEREPQDSGSAVLSEIKTAHYSSNFAIPVANMTGNMPDPQTGRPVTLKEGPLKVTVNLPSQGDAASDQLLNDLETQGSDGPEPGSSTFAQQSRAKSAVNSFQVFEDQDGSTPVVKKSVILHHLSPGTDIPKENFENDGDGDNDHTSQSMLGRFGARTHRTQIHHRGVNASTSATERTQSELELPGRSPTTNSMFDPFTDGAADDSLATITTSGTHRSSLYAPTNETIVSTSEDGSNV</sequence>
<gene>
    <name evidence="2" type="ORF">FRX48_06735</name>
</gene>
<accession>A0A5M8PJT7</accession>
<evidence type="ECO:0000313" key="3">
    <source>
        <dbReference type="Proteomes" id="UP000324767"/>
    </source>
</evidence>
<feature type="compositionally biased region" description="Basic residues" evidence="1">
    <location>
        <begin position="542"/>
        <end position="553"/>
    </location>
</feature>
<feature type="compositionally biased region" description="Basic and acidic residues" evidence="1">
    <location>
        <begin position="379"/>
        <end position="393"/>
    </location>
</feature>
<dbReference type="AlphaFoldDB" id="A0A5M8PJT7"/>
<feature type="compositionally biased region" description="Low complexity" evidence="1">
    <location>
        <begin position="79"/>
        <end position="103"/>
    </location>
</feature>
<feature type="compositionally biased region" description="Low complexity" evidence="1">
    <location>
        <begin position="271"/>
        <end position="282"/>
    </location>
</feature>
<dbReference type="Proteomes" id="UP000324767">
    <property type="component" value="Unassembled WGS sequence"/>
</dbReference>
<evidence type="ECO:0000313" key="2">
    <source>
        <dbReference type="EMBL" id="KAA6409182.1"/>
    </source>
</evidence>
<feature type="compositionally biased region" description="Polar residues" evidence="1">
    <location>
        <begin position="594"/>
        <end position="604"/>
    </location>
</feature>
<feature type="region of interest" description="Disordered" evidence="1">
    <location>
        <begin position="374"/>
        <end position="397"/>
    </location>
</feature>
<organism evidence="2 3">
    <name type="scientific">Lasallia pustulata</name>
    <dbReference type="NCBI Taxonomy" id="136370"/>
    <lineage>
        <taxon>Eukaryota</taxon>
        <taxon>Fungi</taxon>
        <taxon>Dikarya</taxon>
        <taxon>Ascomycota</taxon>
        <taxon>Pezizomycotina</taxon>
        <taxon>Lecanoromycetes</taxon>
        <taxon>OSLEUM clade</taxon>
        <taxon>Umbilicariomycetidae</taxon>
        <taxon>Umbilicariales</taxon>
        <taxon>Umbilicariaceae</taxon>
        <taxon>Lasallia</taxon>
    </lineage>
</organism>
<name>A0A5M8PJT7_9LECA</name>
<feature type="region of interest" description="Disordered" evidence="1">
    <location>
        <begin position="459"/>
        <end position="480"/>
    </location>
</feature>
<feature type="region of interest" description="Disordered" evidence="1">
    <location>
        <begin position="511"/>
        <end position="604"/>
    </location>
</feature>
<evidence type="ECO:0000256" key="1">
    <source>
        <dbReference type="SAM" id="MobiDB-lite"/>
    </source>
</evidence>
<proteinExistence type="predicted"/>
<reference evidence="2 3" key="1">
    <citation type="submission" date="2019-09" db="EMBL/GenBank/DDBJ databases">
        <title>The hologenome of the rock-dwelling lichen Lasallia pustulata.</title>
        <authorList>
            <person name="Greshake Tzovaras B."/>
            <person name="Segers F."/>
            <person name="Bicker A."/>
            <person name="Dal Grande F."/>
            <person name="Otte J."/>
            <person name="Hankeln T."/>
            <person name="Schmitt I."/>
            <person name="Ebersberger I."/>
        </authorList>
    </citation>
    <scope>NUCLEOTIDE SEQUENCE [LARGE SCALE GENOMIC DNA]</scope>
    <source>
        <strain evidence="2">A1-1</strain>
    </source>
</reference>
<feature type="compositionally biased region" description="Polar residues" evidence="1">
    <location>
        <begin position="460"/>
        <end position="480"/>
    </location>
</feature>
<feature type="region of interest" description="Disordered" evidence="1">
    <location>
        <begin position="70"/>
        <end position="123"/>
    </location>
</feature>
<feature type="region of interest" description="Disordered" evidence="1">
    <location>
        <begin position="248"/>
        <end position="282"/>
    </location>
</feature>
<comment type="caution">
    <text evidence="2">The sequence shown here is derived from an EMBL/GenBank/DDBJ whole genome shotgun (WGS) entry which is preliminary data.</text>
</comment>
<dbReference type="OrthoDB" id="5430111at2759"/>
<feature type="compositionally biased region" description="Basic and acidic residues" evidence="1">
    <location>
        <begin position="248"/>
        <end position="258"/>
    </location>
</feature>
<feature type="region of interest" description="Disordered" evidence="1">
    <location>
        <begin position="294"/>
        <end position="319"/>
    </location>
</feature>
<protein>
    <submittedName>
        <fullName evidence="2">Uncharacterized protein</fullName>
    </submittedName>
</protein>
<feature type="region of interest" description="Disordered" evidence="1">
    <location>
        <begin position="1"/>
        <end position="54"/>
    </location>
</feature>